<name>A0A916UIY6_9BURK</name>
<dbReference type="Proteomes" id="UP000637423">
    <property type="component" value="Unassembled WGS sequence"/>
</dbReference>
<reference evidence="2" key="2">
    <citation type="submission" date="2020-09" db="EMBL/GenBank/DDBJ databases">
        <authorList>
            <person name="Sun Q."/>
            <person name="Zhou Y."/>
        </authorList>
    </citation>
    <scope>NUCLEOTIDE SEQUENCE</scope>
    <source>
        <strain evidence="2">CGMCC 1.10998</strain>
    </source>
</reference>
<dbReference type="PANTHER" id="PTHR23150">
    <property type="entry name" value="SULFATASE MODIFYING FACTOR 1, 2"/>
    <property type="match status" value="1"/>
</dbReference>
<dbReference type="EMBL" id="BMED01000002">
    <property type="protein sequence ID" value="GGC74068.1"/>
    <property type="molecule type" value="Genomic_DNA"/>
</dbReference>
<evidence type="ECO:0000259" key="1">
    <source>
        <dbReference type="Pfam" id="PF03781"/>
    </source>
</evidence>
<dbReference type="InterPro" id="IPR042095">
    <property type="entry name" value="SUMF_sf"/>
</dbReference>
<dbReference type="AlphaFoldDB" id="A0A916UIY6"/>
<dbReference type="SUPFAM" id="SSF56436">
    <property type="entry name" value="C-type lectin-like"/>
    <property type="match status" value="1"/>
</dbReference>
<dbReference type="InterPro" id="IPR051043">
    <property type="entry name" value="Sulfatase_Mod_Factor_Kinase"/>
</dbReference>
<dbReference type="RefSeq" id="WP_188566069.1">
    <property type="nucleotide sequence ID" value="NZ_BMED01000002.1"/>
</dbReference>
<dbReference type="NCBIfam" id="NF041186">
    <property type="entry name" value="SenA"/>
    <property type="match status" value="1"/>
</dbReference>
<organism evidence="2 3">
    <name type="scientific">Undibacterium terreum</name>
    <dbReference type="NCBI Taxonomy" id="1224302"/>
    <lineage>
        <taxon>Bacteria</taxon>
        <taxon>Pseudomonadati</taxon>
        <taxon>Pseudomonadota</taxon>
        <taxon>Betaproteobacteria</taxon>
        <taxon>Burkholderiales</taxon>
        <taxon>Oxalobacteraceae</taxon>
        <taxon>Undibacterium</taxon>
    </lineage>
</organism>
<feature type="domain" description="Sulfatase-modifying factor enzyme-like" evidence="1">
    <location>
        <begin position="183"/>
        <end position="327"/>
    </location>
</feature>
<evidence type="ECO:0000313" key="2">
    <source>
        <dbReference type="EMBL" id="GGC74068.1"/>
    </source>
</evidence>
<accession>A0A916UIY6</accession>
<dbReference type="Gene3D" id="3.90.1580.10">
    <property type="entry name" value="paralog of FGE (formylglycine-generating enzyme)"/>
    <property type="match status" value="2"/>
</dbReference>
<proteinExistence type="predicted"/>
<evidence type="ECO:0000313" key="3">
    <source>
        <dbReference type="Proteomes" id="UP000637423"/>
    </source>
</evidence>
<sequence>MILTKPSFRNAPARELGLTLRNAHDYTLTLFDCFAAAGMDDVANLEKNELFSPPLWTLGHLAWFAEWYILREAQSSHPGSAMRTSILTKGDDWFDPMTVPQLSRWSLGLPKPGQLKTYFNEVMDRVQDRLGRASNEDADLYPYRLVLACLDMQGESWVGMLQTLGLHAPVALERHATPSWAQGEIRFPGGTLQMGSPRDEGFVFDNEKWQHDLYVPAFVMDSNLISNALFAEFISDNGYQRPQYWSNAGRQWLMAQERSAPQGWSRDGHWWRCERFGRHLSLIANEPVRHVSLYEAQAYCVWADRRLPTESEWEFAANSGHAAFRWGDLWEWTCTPFEPYPGFSADAYTEYSEPAFSTHQSIRGASFVTPARMRSLKHRKFALPEAFDIFVGFRTCRL</sequence>
<reference evidence="2" key="1">
    <citation type="journal article" date="2014" name="Int. J. Syst. Evol. Microbiol.">
        <title>Complete genome sequence of Corynebacterium casei LMG S-19264T (=DSM 44701T), isolated from a smear-ripened cheese.</title>
        <authorList>
            <consortium name="US DOE Joint Genome Institute (JGI-PGF)"/>
            <person name="Walter F."/>
            <person name="Albersmeier A."/>
            <person name="Kalinowski J."/>
            <person name="Ruckert C."/>
        </authorList>
    </citation>
    <scope>NUCLEOTIDE SEQUENCE</scope>
    <source>
        <strain evidence="2">CGMCC 1.10998</strain>
    </source>
</reference>
<dbReference type="InterPro" id="IPR016187">
    <property type="entry name" value="CTDL_fold"/>
</dbReference>
<dbReference type="Pfam" id="PF03781">
    <property type="entry name" value="FGE-sulfatase"/>
    <property type="match status" value="1"/>
</dbReference>
<dbReference type="PANTHER" id="PTHR23150:SF19">
    <property type="entry name" value="FORMYLGLYCINE-GENERATING ENZYME"/>
    <property type="match status" value="1"/>
</dbReference>
<comment type="caution">
    <text evidence="2">The sequence shown here is derived from an EMBL/GenBank/DDBJ whole genome shotgun (WGS) entry which is preliminary data.</text>
</comment>
<dbReference type="InterPro" id="IPR005532">
    <property type="entry name" value="SUMF_dom"/>
</dbReference>
<gene>
    <name evidence="2" type="primary">egtB</name>
    <name evidence="2" type="ORF">GCM10011396_21650</name>
</gene>
<keyword evidence="3" id="KW-1185">Reference proteome</keyword>
<protein>
    <submittedName>
        <fullName evidence="2">Hercynine oxygenase</fullName>
    </submittedName>
</protein>